<dbReference type="EMBL" id="WRPP01000013">
    <property type="protein sequence ID" value="MVU83427.1"/>
    <property type="molecule type" value="Genomic_DNA"/>
</dbReference>
<comment type="caution">
    <text evidence="1">The sequence shown here is derived from an EMBL/GenBank/DDBJ whole genome shotgun (WGS) entry which is preliminary data.</text>
</comment>
<dbReference type="Pfam" id="PF04672">
    <property type="entry name" value="Methyltransf_19"/>
    <property type="match status" value="1"/>
</dbReference>
<dbReference type="SUPFAM" id="SSF53335">
    <property type="entry name" value="S-adenosyl-L-methionine-dependent methyltransferases"/>
    <property type="match status" value="1"/>
</dbReference>
<reference evidence="1 2" key="1">
    <citation type="submission" date="2019-12" db="EMBL/GenBank/DDBJ databases">
        <title>Nocardia sp. nov. ET3-3 isolated from soil.</title>
        <authorList>
            <person name="Kanchanasin P."/>
            <person name="Tanasupawat S."/>
            <person name="Yuki M."/>
            <person name="Kudo T."/>
        </authorList>
    </citation>
    <scope>NUCLEOTIDE SEQUENCE [LARGE SCALE GENOMIC DNA]</scope>
    <source>
        <strain evidence="1 2">ET3-3</strain>
    </source>
</reference>
<keyword evidence="2" id="KW-1185">Reference proteome</keyword>
<evidence type="ECO:0000313" key="1">
    <source>
        <dbReference type="EMBL" id="MVU83427.1"/>
    </source>
</evidence>
<evidence type="ECO:0000313" key="2">
    <source>
        <dbReference type="Proteomes" id="UP000466794"/>
    </source>
</evidence>
<dbReference type="RefSeq" id="WP_198347811.1">
    <property type="nucleotide sequence ID" value="NZ_WRPP01000013.1"/>
</dbReference>
<name>A0A7K1VA40_9NOCA</name>
<protein>
    <recommendedName>
        <fullName evidence="3">S-adenosyl methyltransferase</fullName>
    </recommendedName>
</protein>
<evidence type="ECO:0008006" key="3">
    <source>
        <dbReference type="Google" id="ProtNLM"/>
    </source>
</evidence>
<dbReference type="PIRSF" id="PIRSF017393">
    <property type="entry name" value="MTase_SAV2177"/>
    <property type="match status" value="1"/>
</dbReference>
<accession>A0A7K1VA40</accession>
<dbReference type="CDD" id="cd02440">
    <property type="entry name" value="AdoMet_MTases"/>
    <property type="match status" value="1"/>
</dbReference>
<organism evidence="1 2">
    <name type="scientific">Nocardia terrae</name>
    <dbReference type="NCBI Taxonomy" id="2675851"/>
    <lineage>
        <taxon>Bacteria</taxon>
        <taxon>Bacillati</taxon>
        <taxon>Actinomycetota</taxon>
        <taxon>Actinomycetes</taxon>
        <taxon>Mycobacteriales</taxon>
        <taxon>Nocardiaceae</taxon>
        <taxon>Nocardia</taxon>
    </lineage>
</organism>
<gene>
    <name evidence="1" type="ORF">GPX89_40095</name>
</gene>
<dbReference type="Proteomes" id="UP000466794">
    <property type="component" value="Unassembled WGS sequence"/>
</dbReference>
<dbReference type="InterPro" id="IPR029063">
    <property type="entry name" value="SAM-dependent_MTases_sf"/>
</dbReference>
<dbReference type="InterPro" id="IPR006764">
    <property type="entry name" value="SAM_dep_MeTrfase_SAV2177_type"/>
</dbReference>
<proteinExistence type="predicted"/>
<sequence length="272" mass="30321">MPKEPENVDARPEWAPLTVDLDRPSAARVWDFFLGGSHNFQVDRAFAREAMKQVPEGQVIARESRAFLRRAVRYLAERGVTQFLDIGSGIPTVGNVHEAAREIRPGARVVYVDNDPVAVTHSRALLQGDRDTLVLEADLRRPEEFLGDDGAGLLLDFSEPVAVLLVAVLHFIPDSDDPVGLLARIRDRLAPGSHLVIVHGSIENDGHQAVAEMYKRMPTPLTMRDYREVLRFFDDFEMVPPGLVRMPEWRPDPMHGSPGLRIPGYAGVGRLP</sequence>
<dbReference type="Gene3D" id="3.40.50.150">
    <property type="entry name" value="Vaccinia Virus protein VP39"/>
    <property type="match status" value="1"/>
</dbReference>
<dbReference type="AlphaFoldDB" id="A0A7K1VA40"/>